<protein>
    <submittedName>
        <fullName evidence="1">Uncharacterized protein</fullName>
    </submittedName>
</protein>
<dbReference type="InParanoid" id="A0A0H2RSE8"/>
<evidence type="ECO:0000313" key="1">
    <source>
        <dbReference type="EMBL" id="KLO14779.1"/>
    </source>
</evidence>
<reference evidence="1 2" key="1">
    <citation type="submission" date="2015-04" db="EMBL/GenBank/DDBJ databases">
        <title>Complete genome sequence of Schizopora paradoxa KUC8140, a cosmopolitan wood degrader in East Asia.</title>
        <authorList>
            <consortium name="DOE Joint Genome Institute"/>
            <person name="Min B."/>
            <person name="Park H."/>
            <person name="Jang Y."/>
            <person name="Kim J.-J."/>
            <person name="Kim K.H."/>
            <person name="Pangilinan J."/>
            <person name="Lipzen A."/>
            <person name="Riley R."/>
            <person name="Grigoriev I.V."/>
            <person name="Spatafora J.W."/>
            <person name="Choi I.-G."/>
        </authorList>
    </citation>
    <scope>NUCLEOTIDE SEQUENCE [LARGE SCALE GENOMIC DNA]</scope>
    <source>
        <strain evidence="1 2">KUC8140</strain>
    </source>
</reference>
<dbReference type="AlphaFoldDB" id="A0A0H2RSE8"/>
<name>A0A0H2RSE8_9AGAM</name>
<accession>A0A0H2RSE8</accession>
<evidence type="ECO:0000313" key="2">
    <source>
        <dbReference type="Proteomes" id="UP000053477"/>
    </source>
</evidence>
<dbReference type="EMBL" id="KQ085938">
    <property type="protein sequence ID" value="KLO14779.1"/>
    <property type="molecule type" value="Genomic_DNA"/>
</dbReference>
<keyword evidence="2" id="KW-1185">Reference proteome</keyword>
<dbReference type="Proteomes" id="UP000053477">
    <property type="component" value="Unassembled WGS sequence"/>
</dbReference>
<sequence length="90" mass="10040">MKPLWVIGTCLLPLQTQIQASFKNRRTLLSDPVTGTFELIHHNVSSFICSFGRTALYFKLQASSGGPALHPLPQPAYKTSRRRNRVVVSS</sequence>
<proteinExistence type="predicted"/>
<organism evidence="1 2">
    <name type="scientific">Schizopora paradoxa</name>
    <dbReference type="NCBI Taxonomy" id="27342"/>
    <lineage>
        <taxon>Eukaryota</taxon>
        <taxon>Fungi</taxon>
        <taxon>Dikarya</taxon>
        <taxon>Basidiomycota</taxon>
        <taxon>Agaricomycotina</taxon>
        <taxon>Agaricomycetes</taxon>
        <taxon>Hymenochaetales</taxon>
        <taxon>Schizoporaceae</taxon>
        <taxon>Schizopora</taxon>
    </lineage>
</organism>
<gene>
    <name evidence="1" type="ORF">SCHPADRAFT_902918</name>
</gene>